<name>A0A8S2JIL9_9BILA</name>
<dbReference type="EMBL" id="CAJOBI010002938">
    <property type="protein sequence ID" value="CAF3950323.1"/>
    <property type="molecule type" value="Genomic_DNA"/>
</dbReference>
<dbReference type="AlphaFoldDB" id="A0A8S2JIL9"/>
<dbReference type="InterPro" id="IPR001478">
    <property type="entry name" value="PDZ"/>
</dbReference>
<organism evidence="3 5">
    <name type="scientific">Rotaria magnacalcarata</name>
    <dbReference type="NCBI Taxonomy" id="392030"/>
    <lineage>
        <taxon>Eukaryota</taxon>
        <taxon>Metazoa</taxon>
        <taxon>Spiralia</taxon>
        <taxon>Gnathifera</taxon>
        <taxon>Rotifera</taxon>
        <taxon>Eurotatoria</taxon>
        <taxon>Bdelloidea</taxon>
        <taxon>Philodinida</taxon>
        <taxon>Philodinidae</taxon>
        <taxon>Rotaria</taxon>
    </lineage>
</organism>
<dbReference type="Proteomes" id="UP000681967">
    <property type="component" value="Unassembled WGS sequence"/>
</dbReference>
<dbReference type="PANTHER" id="PTHR19964:SF92">
    <property type="entry name" value="PATJ HOMOLOG"/>
    <property type="match status" value="1"/>
</dbReference>
<evidence type="ECO:0000259" key="1">
    <source>
        <dbReference type="PROSITE" id="PS50106"/>
    </source>
</evidence>
<dbReference type="Gene3D" id="2.30.42.10">
    <property type="match status" value="1"/>
</dbReference>
<evidence type="ECO:0000313" key="5">
    <source>
        <dbReference type="Proteomes" id="UP000681720"/>
    </source>
</evidence>
<proteinExistence type="predicted"/>
<evidence type="ECO:0000313" key="4">
    <source>
        <dbReference type="EMBL" id="CAF3950323.1"/>
    </source>
</evidence>
<dbReference type="SUPFAM" id="SSF50156">
    <property type="entry name" value="PDZ domain-like"/>
    <property type="match status" value="1"/>
</dbReference>
<dbReference type="Proteomes" id="UP000681720">
    <property type="component" value="Unassembled WGS sequence"/>
</dbReference>
<reference evidence="3" key="1">
    <citation type="submission" date="2021-02" db="EMBL/GenBank/DDBJ databases">
        <authorList>
            <person name="Nowell W R."/>
        </authorList>
    </citation>
    <scope>NUCLEOTIDE SEQUENCE</scope>
</reference>
<evidence type="ECO:0000313" key="3">
    <source>
        <dbReference type="EMBL" id="CAF3809507.1"/>
    </source>
</evidence>
<comment type="caution">
    <text evidence="3">The sequence shown here is derived from an EMBL/GenBank/DDBJ whole genome shotgun (WGS) entry which is preliminary data.</text>
</comment>
<evidence type="ECO:0000313" key="2">
    <source>
        <dbReference type="EMBL" id="CAF3791050.1"/>
    </source>
</evidence>
<dbReference type="EMBL" id="CAJOBJ010000262">
    <property type="protein sequence ID" value="CAF3809507.1"/>
    <property type="molecule type" value="Genomic_DNA"/>
</dbReference>
<accession>A0A8S2JIL9</accession>
<dbReference type="InterPro" id="IPR051342">
    <property type="entry name" value="PDZ_scaffold"/>
</dbReference>
<dbReference type="PANTHER" id="PTHR19964">
    <property type="entry name" value="MULTIPLE PDZ DOMAIN PROTEIN"/>
    <property type="match status" value="1"/>
</dbReference>
<dbReference type="PROSITE" id="PS50106">
    <property type="entry name" value="PDZ"/>
    <property type="match status" value="1"/>
</dbReference>
<dbReference type="InterPro" id="IPR036034">
    <property type="entry name" value="PDZ_sf"/>
</dbReference>
<sequence length="324" mass="36777">MGSTAFDVSGSGNNYEIYISDIYKPDNDALGLVLEGTIDTENDKEADTYHYIRTLLSDRVIDIEGTLKSGDERLEINNQVLYGKNHMYVIAILKFFKHQIKLVCARRKIQQFNEINGKINRKSTCLTSFDKSTEVVHKAKSMETLHLTDNTLSRTTRTHSLEAFSNLALWSNSTLTIELNKDPPNPSNSPVIVIRALATIDDITLGNMNSDYSINILKSISNGPDKLTASKLLQYQKVINDKYNDDKVLADSCQDVNNNNNNNQRLSRIGKRETTAQIMNNHKNPTFQLFIQMEELRQQMLQGFSSLDYYLSEMKKLINAGNIH</sequence>
<gene>
    <name evidence="2" type="ORF">BYL167_LOCUS2452</name>
    <name evidence="3" type="ORF">GIL414_LOCUS1553</name>
    <name evidence="4" type="ORF">SMN809_LOCUS9215</name>
</gene>
<dbReference type="Proteomes" id="UP000676336">
    <property type="component" value="Unassembled WGS sequence"/>
</dbReference>
<protein>
    <recommendedName>
        <fullName evidence="1">PDZ domain-containing protein</fullName>
    </recommendedName>
</protein>
<feature type="domain" description="PDZ" evidence="1">
    <location>
        <begin position="19"/>
        <end position="108"/>
    </location>
</feature>
<dbReference type="EMBL" id="CAJOBH010000428">
    <property type="protein sequence ID" value="CAF3791050.1"/>
    <property type="molecule type" value="Genomic_DNA"/>
</dbReference>